<sequence>MRNSVDQFNQRRYSGDWMEPDFRPADYNLMSVLAKPMTLSNEFRRNYERWLEEEVFSGPINWDLVLAK</sequence>
<reference evidence="1" key="1">
    <citation type="submission" date="2018-11" db="EMBL/GenBank/DDBJ databases">
        <authorList>
            <consortium name="Pathogen Informatics"/>
        </authorList>
    </citation>
    <scope>NUCLEOTIDE SEQUENCE</scope>
</reference>
<dbReference type="EMBL" id="CAAALY010081834">
    <property type="protein sequence ID" value="VEL26666.1"/>
    <property type="molecule type" value="Genomic_DNA"/>
</dbReference>
<evidence type="ECO:0000313" key="1">
    <source>
        <dbReference type="EMBL" id="VEL26666.1"/>
    </source>
</evidence>
<name>A0A3S5ALB9_9PLAT</name>
<dbReference type="Proteomes" id="UP000784294">
    <property type="component" value="Unassembled WGS sequence"/>
</dbReference>
<comment type="caution">
    <text evidence="1">The sequence shown here is derived from an EMBL/GenBank/DDBJ whole genome shotgun (WGS) entry which is preliminary data.</text>
</comment>
<proteinExistence type="predicted"/>
<dbReference type="AlphaFoldDB" id="A0A3S5ALB9"/>
<gene>
    <name evidence="1" type="ORF">PXEA_LOCUS20106</name>
</gene>
<evidence type="ECO:0000313" key="2">
    <source>
        <dbReference type="Proteomes" id="UP000784294"/>
    </source>
</evidence>
<dbReference type="OrthoDB" id="18234at2759"/>
<keyword evidence="2" id="KW-1185">Reference proteome</keyword>
<protein>
    <submittedName>
        <fullName evidence="1">Uncharacterized protein</fullName>
    </submittedName>
</protein>
<accession>A0A3S5ALB9</accession>
<organism evidence="1 2">
    <name type="scientific">Protopolystoma xenopodis</name>
    <dbReference type="NCBI Taxonomy" id="117903"/>
    <lineage>
        <taxon>Eukaryota</taxon>
        <taxon>Metazoa</taxon>
        <taxon>Spiralia</taxon>
        <taxon>Lophotrochozoa</taxon>
        <taxon>Platyhelminthes</taxon>
        <taxon>Monogenea</taxon>
        <taxon>Polyopisthocotylea</taxon>
        <taxon>Polystomatidea</taxon>
        <taxon>Polystomatidae</taxon>
        <taxon>Protopolystoma</taxon>
    </lineage>
</organism>